<dbReference type="EMBL" id="CAJNNW010008439">
    <property type="protein sequence ID" value="CAE8650022.1"/>
    <property type="molecule type" value="Genomic_DNA"/>
</dbReference>
<dbReference type="PANTHER" id="PTHR23315:SF7">
    <property type="entry name" value="U-BOX DOMAIN-CONTAINING PROTEIN 4"/>
    <property type="match status" value="1"/>
</dbReference>
<comment type="caution">
    <text evidence="2">The sequence shown here is derived from an EMBL/GenBank/DDBJ whole genome shotgun (WGS) entry which is preliminary data.</text>
</comment>
<dbReference type="SMART" id="SM00185">
    <property type="entry name" value="ARM"/>
    <property type="match status" value="2"/>
</dbReference>
<dbReference type="SUPFAM" id="SSF48371">
    <property type="entry name" value="ARM repeat"/>
    <property type="match status" value="1"/>
</dbReference>
<name>A0A813IFE7_POLGL</name>
<feature type="non-terminal residue" evidence="2">
    <location>
        <position position="1"/>
    </location>
</feature>
<gene>
    <name evidence="2" type="ORF">PGLA2088_LOCUS7925</name>
</gene>
<feature type="repeat" description="ARM" evidence="1">
    <location>
        <begin position="7"/>
        <end position="49"/>
    </location>
</feature>
<reference evidence="2" key="1">
    <citation type="submission" date="2021-02" db="EMBL/GenBank/DDBJ databases">
        <authorList>
            <person name="Dougan E. K."/>
            <person name="Rhodes N."/>
            <person name="Thang M."/>
            <person name="Chan C."/>
        </authorList>
    </citation>
    <scope>NUCLEOTIDE SEQUENCE</scope>
</reference>
<evidence type="ECO:0000313" key="2">
    <source>
        <dbReference type="EMBL" id="CAE8650022.1"/>
    </source>
</evidence>
<organism evidence="2 3">
    <name type="scientific">Polarella glacialis</name>
    <name type="common">Dinoflagellate</name>
    <dbReference type="NCBI Taxonomy" id="89957"/>
    <lineage>
        <taxon>Eukaryota</taxon>
        <taxon>Sar</taxon>
        <taxon>Alveolata</taxon>
        <taxon>Dinophyceae</taxon>
        <taxon>Suessiales</taxon>
        <taxon>Suessiaceae</taxon>
        <taxon>Polarella</taxon>
    </lineage>
</organism>
<evidence type="ECO:0008006" key="4">
    <source>
        <dbReference type="Google" id="ProtNLM"/>
    </source>
</evidence>
<dbReference type="Pfam" id="PF00514">
    <property type="entry name" value="Arm"/>
    <property type="match status" value="1"/>
</dbReference>
<evidence type="ECO:0000313" key="3">
    <source>
        <dbReference type="Proteomes" id="UP000626109"/>
    </source>
</evidence>
<dbReference type="InterPro" id="IPR016024">
    <property type="entry name" value="ARM-type_fold"/>
</dbReference>
<dbReference type="Gene3D" id="1.25.10.10">
    <property type="entry name" value="Leucine-rich Repeat Variant"/>
    <property type="match status" value="1"/>
</dbReference>
<dbReference type="InterPro" id="IPR011989">
    <property type="entry name" value="ARM-like"/>
</dbReference>
<dbReference type="PANTHER" id="PTHR23315">
    <property type="entry name" value="U BOX DOMAIN-CONTAINING"/>
    <property type="match status" value="1"/>
</dbReference>
<sequence length="113" mass="11385">KTIAEAGAIPVFVLLLKKGSPTAQEKAAGALWNLAVSSDNQRAIAEALAIPPLVGLLGKGSPAATLALRNLALNAENQKALVASGGWPEAQALLDCLAGAQLGEYVMVDGVNG</sequence>
<dbReference type="PROSITE" id="PS50176">
    <property type="entry name" value="ARM_REPEAT"/>
    <property type="match status" value="1"/>
</dbReference>
<dbReference type="Proteomes" id="UP000626109">
    <property type="component" value="Unassembled WGS sequence"/>
</dbReference>
<dbReference type="AlphaFoldDB" id="A0A813IFE7"/>
<evidence type="ECO:0000256" key="1">
    <source>
        <dbReference type="PROSITE-ProRule" id="PRU00259"/>
    </source>
</evidence>
<dbReference type="InterPro" id="IPR000225">
    <property type="entry name" value="Armadillo"/>
</dbReference>
<protein>
    <recommendedName>
        <fullName evidence="4">Armadillo repeat-containing protein 8</fullName>
    </recommendedName>
</protein>
<accession>A0A813IFE7</accession>
<proteinExistence type="predicted"/>